<accession>A0A212KF59</accession>
<dbReference type="PANTHER" id="PTHR45266:SF3">
    <property type="entry name" value="OXALOACETATE DECARBOXYLASE ALPHA CHAIN"/>
    <property type="match status" value="1"/>
</dbReference>
<reference evidence="3" key="1">
    <citation type="submission" date="2016-04" db="EMBL/GenBank/DDBJ databases">
        <authorList>
            <person name="Evans L.H."/>
            <person name="Alamgir A."/>
            <person name="Owens N."/>
            <person name="Weber N.D."/>
            <person name="Virtaneva K."/>
            <person name="Barbian K."/>
            <person name="Babar A."/>
            <person name="Rosenke K."/>
        </authorList>
    </citation>
    <scope>NUCLEOTIDE SEQUENCE</scope>
    <source>
        <strain evidence="3">86-2</strain>
    </source>
</reference>
<evidence type="ECO:0000313" key="3">
    <source>
        <dbReference type="EMBL" id="SBW10271.1"/>
    </source>
</evidence>
<dbReference type="InterPro" id="IPR001882">
    <property type="entry name" value="Biotin_BS"/>
</dbReference>
<name>A0A212KF59_9BACT</name>
<dbReference type="FunFam" id="2.40.50.100:FF:000003">
    <property type="entry name" value="Acetyl-CoA carboxylase biotin carboxyl carrier protein"/>
    <property type="match status" value="1"/>
</dbReference>
<dbReference type="PROSITE" id="PS50968">
    <property type="entry name" value="BIOTINYL_LIPOYL"/>
    <property type="match status" value="1"/>
</dbReference>
<dbReference type="InterPro" id="IPR011053">
    <property type="entry name" value="Single_hybrid_motif"/>
</dbReference>
<dbReference type="EMBL" id="FLUL01000002">
    <property type="protein sequence ID" value="SBW10271.1"/>
    <property type="molecule type" value="Genomic_DNA"/>
</dbReference>
<gene>
    <name evidence="3" type="ORF">KL86DYS2_20019</name>
</gene>
<dbReference type="SUPFAM" id="SSF51230">
    <property type="entry name" value="Single hybrid motif"/>
    <property type="match status" value="1"/>
</dbReference>
<dbReference type="RefSeq" id="WP_296952514.1">
    <property type="nucleotide sequence ID" value="NZ_LT599021.1"/>
</dbReference>
<dbReference type="CDD" id="cd06850">
    <property type="entry name" value="biotinyl_domain"/>
    <property type="match status" value="1"/>
</dbReference>
<proteinExistence type="predicted"/>
<keyword evidence="1" id="KW-0092">Biotin</keyword>
<dbReference type="Pfam" id="PF00364">
    <property type="entry name" value="Biotin_lipoyl"/>
    <property type="match status" value="1"/>
</dbReference>
<sequence>MKNKQHKPIIALDKNSNKAFDFLIDENGKYTHNTKELDFKIETTPDGFTVMTVNGLTYPVEVIAQHQNEYELLVNGVSYVFSIESPFSLERKKLLANLLSESTTIRLKAPMPGKILDVLVKAGDTVKVGDTLLILEAMKMQNAILASTKGIIKKVLVKKGDTTSKSDLLIELEKEV</sequence>
<protein>
    <recommendedName>
        <fullName evidence="2">Lipoyl-binding domain-containing protein</fullName>
    </recommendedName>
</protein>
<evidence type="ECO:0000256" key="1">
    <source>
        <dbReference type="ARBA" id="ARBA00023267"/>
    </source>
</evidence>
<dbReference type="InterPro" id="IPR000089">
    <property type="entry name" value="Biotin_lipoyl"/>
</dbReference>
<dbReference type="PROSITE" id="PS00188">
    <property type="entry name" value="BIOTIN"/>
    <property type="match status" value="1"/>
</dbReference>
<organism evidence="3">
    <name type="scientific">uncultured Dysgonomonas sp</name>
    <dbReference type="NCBI Taxonomy" id="206096"/>
    <lineage>
        <taxon>Bacteria</taxon>
        <taxon>Pseudomonadati</taxon>
        <taxon>Bacteroidota</taxon>
        <taxon>Bacteroidia</taxon>
        <taxon>Bacteroidales</taxon>
        <taxon>Dysgonomonadaceae</taxon>
        <taxon>Dysgonomonas</taxon>
        <taxon>environmental samples</taxon>
    </lineage>
</organism>
<dbReference type="PANTHER" id="PTHR45266">
    <property type="entry name" value="OXALOACETATE DECARBOXYLASE ALPHA CHAIN"/>
    <property type="match status" value="1"/>
</dbReference>
<evidence type="ECO:0000259" key="2">
    <source>
        <dbReference type="PROSITE" id="PS50968"/>
    </source>
</evidence>
<dbReference type="InterPro" id="IPR050709">
    <property type="entry name" value="Biotin_Carboxyl_Carrier/Decarb"/>
</dbReference>
<dbReference type="AlphaFoldDB" id="A0A212KF59"/>
<dbReference type="Gene3D" id="2.40.50.100">
    <property type="match status" value="1"/>
</dbReference>
<feature type="domain" description="Lipoyl-binding" evidence="2">
    <location>
        <begin position="102"/>
        <end position="173"/>
    </location>
</feature>